<accession>A0A4V6MWV3</accession>
<gene>
    <name evidence="2" type="ORF">BD310DRAFT_922084</name>
</gene>
<proteinExistence type="predicted"/>
<organism evidence="2 3">
    <name type="scientific">Dichomitus squalens</name>
    <dbReference type="NCBI Taxonomy" id="114155"/>
    <lineage>
        <taxon>Eukaryota</taxon>
        <taxon>Fungi</taxon>
        <taxon>Dikarya</taxon>
        <taxon>Basidiomycota</taxon>
        <taxon>Agaricomycotina</taxon>
        <taxon>Agaricomycetes</taxon>
        <taxon>Polyporales</taxon>
        <taxon>Polyporaceae</taxon>
        <taxon>Dichomitus</taxon>
    </lineage>
</organism>
<dbReference type="EMBL" id="ML145102">
    <property type="protein sequence ID" value="TBU60798.1"/>
    <property type="molecule type" value="Genomic_DNA"/>
</dbReference>
<dbReference type="Proteomes" id="UP000292082">
    <property type="component" value="Unassembled WGS sequence"/>
</dbReference>
<protein>
    <submittedName>
        <fullName evidence="2">Uncharacterized protein</fullName>
    </submittedName>
</protein>
<evidence type="ECO:0000313" key="3">
    <source>
        <dbReference type="Proteomes" id="UP000292082"/>
    </source>
</evidence>
<evidence type="ECO:0000256" key="1">
    <source>
        <dbReference type="SAM" id="MobiDB-lite"/>
    </source>
</evidence>
<evidence type="ECO:0000313" key="2">
    <source>
        <dbReference type="EMBL" id="TBU60798.1"/>
    </source>
</evidence>
<dbReference type="AlphaFoldDB" id="A0A4V6MWV3"/>
<keyword evidence="3" id="KW-1185">Reference proteome</keyword>
<feature type="region of interest" description="Disordered" evidence="1">
    <location>
        <begin position="1"/>
        <end position="49"/>
    </location>
</feature>
<sequence>MSKSSGVLAKSSMKHAVASRQPELSGYRGTSGASRHATPARLFSQPSPLKRTRLAAVRHCPAADGVVKTDLCSRRRRSTCLVLLLSFSAPSMISGDA</sequence>
<reference evidence="2 3" key="1">
    <citation type="submission" date="2019-01" db="EMBL/GenBank/DDBJ databases">
        <title>Draft genome sequences of three monokaryotic isolates of the white-rot basidiomycete fungus Dichomitus squalens.</title>
        <authorList>
            <consortium name="DOE Joint Genome Institute"/>
            <person name="Lopez S.C."/>
            <person name="Andreopoulos B."/>
            <person name="Pangilinan J."/>
            <person name="Lipzen A."/>
            <person name="Riley R."/>
            <person name="Ahrendt S."/>
            <person name="Ng V."/>
            <person name="Barry K."/>
            <person name="Daum C."/>
            <person name="Grigoriev I.V."/>
            <person name="Hilden K.S."/>
            <person name="Makela M.R."/>
            <person name="de Vries R.P."/>
        </authorList>
    </citation>
    <scope>NUCLEOTIDE SEQUENCE [LARGE SCALE GENOMIC DNA]</scope>
    <source>
        <strain evidence="2 3">CBS 464.89</strain>
    </source>
</reference>
<name>A0A4V6MWV3_9APHY</name>